<sequence length="298" mass="32350">MATLHVIDGASGASANLVVRKIGFADLKDAITKGVDDFWAMPTHVILLSVIYPVVGLLLARMSFGYDMMPILFPLAAGFALLGPFLAIGLYELSRRREEGLDTSWKHAFEVARSSSADAIFALALMLVILFVAWLAVAQALYQSLFGYGVPEAVGQFINQIFTTREGWILIIAGNAIGFLFAVLAFSISVVSFPLLLDRDVGTVVAVQTSVKAVLLNPVVMAAWALFIAVALVIGALPFFVGLAVVMPILGHASWHLYRKVVAPDDSPRPTLHQPRKGHRYAADFPAVLFPWAREDKD</sequence>
<dbReference type="Pfam" id="PF09955">
    <property type="entry name" value="DUF2189"/>
    <property type="match status" value="1"/>
</dbReference>
<dbReference type="EMBL" id="CP021112">
    <property type="protein sequence ID" value="ARP98539.1"/>
    <property type="molecule type" value="Genomic_DNA"/>
</dbReference>
<accession>A0A1W6ZMG2</accession>
<dbReference type="KEGG" id="psin:CAK95_05140"/>
<dbReference type="RefSeq" id="WP_086086962.1">
    <property type="nucleotide sequence ID" value="NZ_CP021112.1"/>
</dbReference>
<dbReference type="OrthoDB" id="9809543at2"/>
<evidence type="ECO:0000313" key="2">
    <source>
        <dbReference type="Proteomes" id="UP000194137"/>
    </source>
</evidence>
<protein>
    <submittedName>
        <fullName evidence="1">Uncharacterized protein</fullName>
    </submittedName>
</protein>
<name>A0A1W6ZMG2_9HYPH</name>
<dbReference type="InterPro" id="IPR018692">
    <property type="entry name" value="DUF2189"/>
</dbReference>
<dbReference type="AlphaFoldDB" id="A0A1W6ZMG2"/>
<gene>
    <name evidence="1" type="ORF">CAK95_05140</name>
</gene>
<proteinExistence type="predicted"/>
<keyword evidence="2" id="KW-1185">Reference proteome</keyword>
<organism evidence="1 2">
    <name type="scientific">Pseudorhodoplanes sinuspersici</name>
    <dbReference type="NCBI Taxonomy" id="1235591"/>
    <lineage>
        <taxon>Bacteria</taxon>
        <taxon>Pseudomonadati</taxon>
        <taxon>Pseudomonadota</taxon>
        <taxon>Alphaproteobacteria</taxon>
        <taxon>Hyphomicrobiales</taxon>
        <taxon>Pseudorhodoplanes</taxon>
    </lineage>
</organism>
<evidence type="ECO:0000313" key="1">
    <source>
        <dbReference type="EMBL" id="ARP98539.1"/>
    </source>
</evidence>
<reference evidence="1 2" key="1">
    <citation type="submission" date="2017-05" db="EMBL/GenBank/DDBJ databases">
        <title>Full genome sequence of Pseudorhodoplanes sinuspersici.</title>
        <authorList>
            <person name="Dastgheib S.M.M."/>
            <person name="Shavandi M."/>
            <person name="Tirandaz H."/>
        </authorList>
    </citation>
    <scope>NUCLEOTIDE SEQUENCE [LARGE SCALE GENOMIC DNA]</scope>
    <source>
        <strain evidence="1 2">RIPI110</strain>
    </source>
</reference>
<dbReference type="Proteomes" id="UP000194137">
    <property type="component" value="Chromosome"/>
</dbReference>